<dbReference type="EMBL" id="CAICTM010000257">
    <property type="protein sequence ID" value="CAB9506207.1"/>
    <property type="molecule type" value="Genomic_DNA"/>
</dbReference>
<feature type="region of interest" description="Disordered" evidence="1">
    <location>
        <begin position="97"/>
        <end position="120"/>
    </location>
</feature>
<keyword evidence="3" id="KW-1185">Reference proteome</keyword>
<comment type="caution">
    <text evidence="2">The sequence shown here is derived from an EMBL/GenBank/DDBJ whole genome shotgun (WGS) entry which is preliminary data.</text>
</comment>
<evidence type="ECO:0000256" key="1">
    <source>
        <dbReference type="SAM" id="MobiDB-lite"/>
    </source>
</evidence>
<gene>
    <name evidence="2" type="ORF">SEMRO_258_G101101.1</name>
</gene>
<dbReference type="AlphaFoldDB" id="A0A9N8DNE8"/>
<sequence>MAWKILQPSKRSGPYELLTGALLVSTQKHSTTKRGACVESSPAPLLSLMRLHPHWIKAFSTDSFANKDDDHRAVEMLETLHGPIPIIVCMPAAAFGQPTNHSSNQRNEERDGAHSEMLLE</sequence>
<accession>A0A9N8DNE8</accession>
<protein>
    <submittedName>
        <fullName evidence="2">Uncharacterized protein</fullName>
    </submittedName>
</protein>
<organism evidence="2 3">
    <name type="scientific">Seminavis robusta</name>
    <dbReference type="NCBI Taxonomy" id="568900"/>
    <lineage>
        <taxon>Eukaryota</taxon>
        <taxon>Sar</taxon>
        <taxon>Stramenopiles</taxon>
        <taxon>Ochrophyta</taxon>
        <taxon>Bacillariophyta</taxon>
        <taxon>Bacillariophyceae</taxon>
        <taxon>Bacillariophycidae</taxon>
        <taxon>Naviculales</taxon>
        <taxon>Naviculaceae</taxon>
        <taxon>Seminavis</taxon>
    </lineage>
</organism>
<proteinExistence type="predicted"/>
<dbReference type="Proteomes" id="UP001153069">
    <property type="component" value="Unassembled WGS sequence"/>
</dbReference>
<evidence type="ECO:0000313" key="3">
    <source>
        <dbReference type="Proteomes" id="UP001153069"/>
    </source>
</evidence>
<evidence type="ECO:0000313" key="2">
    <source>
        <dbReference type="EMBL" id="CAB9506207.1"/>
    </source>
</evidence>
<name>A0A9N8DNE8_9STRA</name>
<reference evidence="2" key="1">
    <citation type="submission" date="2020-06" db="EMBL/GenBank/DDBJ databases">
        <authorList>
            <consortium name="Plant Systems Biology data submission"/>
        </authorList>
    </citation>
    <scope>NUCLEOTIDE SEQUENCE</scope>
    <source>
        <strain evidence="2">D6</strain>
    </source>
</reference>